<evidence type="ECO:0000313" key="4">
    <source>
        <dbReference type="EMBL" id="MCZ4225344.1"/>
    </source>
</evidence>
<protein>
    <submittedName>
        <fullName evidence="4">PDDEXK nuclease domain-containing protein</fullName>
    </submittedName>
</protein>
<dbReference type="Gene3D" id="3.40.1350.10">
    <property type="match status" value="1"/>
</dbReference>
<dbReference type="InterPro" id="IPR041527">
    <property type="entry name" value="YhcG_N"/>
</dbReference>
<keyword evidence="5" id="KW-1185">Reference proteome</keyword>
<organism evidence="4 5">
    <name type="scientific">Pedobacter rhodius</name>
    <dbReference type="NCBI Taxonomy" id="3004098"/>
    <lineage>
        <taxon>Bacteria</taxon>
        <taxon>Pseudomonadati</taxon>
        <taxon>Bacteroidota</taxon>
        <taxon>Sphingobacteriia</taxon>
        <taxon>Sphingobacteriales</taxon>
        <taxon>Sphingobacteriaceae</taxon>
        <taxon>Pedobacter</taxon>
    </lineage>
</organism>
<evidence type="ECO:0000259" key="3">
    <source>
        <dbReference type="Pfam" id="PF17761"/>
    </source>
</evidence>
<comment type="caution">
    <text evidence="4">The sequence shown here is derived from an EMBL/GenBank/DDBJ whole genome shotgun (WGS) entry which is preliminary data.</text>
</comment>
<keyword evidence="1" id="KW-0694">RNA-binding</keyword>
<evidence type="ECO:0000313" key="5">
    <source>
        <dbReference type="Proteomes" id="UP001144341"/>
    </source>
</evidence>
<proteinExistence type="predicted"/>
<accession>A0ABT4L2G9</accession>
<reference evidence="4" key="1">
    <citation type="submission" date="2022-12" db="EMBL/GenBank/DDBJ databases">
        <title>Genome sequence of SJ11.</title>
        <authorList>
            <person name="Woo H."/>
        </authorList>
    </citation>
    <scope>NUCLEOTIDE SEQUENCE</scope>
    <source>
        <strain evidence="4">SJ11</strain>
    </source>
</reference>
<dbReference type="Proteomes" id="UP001144341">
    <property type="component" value="Unassembled WGS sequence"/>
</dbReference>
<feature type="domain" description="YhcG N-terminal" evidence="3">
    <location>
        <begin position="15"/>
        <end position="148"/>
    </location>
</feature>
<evidence type="ECO:0000256" key="1">
    <source>
        <dbReference type="PROSITE-ProRule" id="PRU00182"/>
    </source>
</evidence>
<dbReference type="PROSITE" id="PS50889">
    <property type="entry name" value="S4"/>
    <property type="match status" value="1"/>
</dbReference>
<dbReference type="PANTHER" id="PTHR30547:SF5">
    <property type="entry name" value="NUCLEASE YHCG-RELATED"/>
    <property type="match status" value="1"/>
</dbReference>
<feature type="domain" description="YhcG PDDEXK nuclease" evidence="2">
    <location>
        <begin position="173"/>
        <end position="327"/>
    </location>
</feature>
<dbReference type="InterPro" id="IPR053148">
    <property type="entry name" value="PD-DEXK-like_domain"/>
</dbReference>
<dbReference type="PANTHER" id="PTHR30547">
    <property type="entry name" value="UNCHARACTERIZED PROTEIN YHCG-RELATED"/>
    <property type="match status" value="1"/>
</dbReference>
<sequence length="334" mass="39068">MTNIDKIYKKLIDDIGSTLQRTRENAIKAVNRELVIANWEIGKHIVEFEQNGKEKAEYGSSLLTNLSKDLKTTYGKGFGKSNIYLCRQFYLKYPIFQTVSGKLSWSHYAELLTVSDDLARAFYEKQTASENWSFREMKRQIDSSLFERLALSKDKREVLALAENGQIVTKPKDIIKDPYIFEFLGLPEQIIVKERNLERKLIDNLQKFLLELGKGFSFVARQYKITVDNQHFYIDLVFYHRILKCFILIDLKTQKVKHQDIGQMNLYLNYFKEEENTDGDTEPIGIIIAKDKHEFLVKYATGGISNKIFVSKYQLYLPDQKQLENKVKQIINNE</sequence>
<gene>
    <name evidence="4" type="ORF">O0931_18670</name>
</gene>
<dbReference type="RefSeq" id="WP_269417001.1">
    <property type="nucleotide sequence ID" value="NZ_JAPWGL010000006.1"/>
</dbReference>
<dbReference type="EMBL" id="JAPWGL010000006">
    <property type="protein sequence ID" value="MCZ4225344.1"/>
    <property type="molecule type" value="Genomic_DNA"/>
</dbReference>
<dbReference type="InterPro" id="IPR009362">
    <property type="entry name" value="YhcG_C"/>
</dbReference>
<evidence type="ECO:0000259" key="2">
    <source>
        <dbReference type="Pfam" id="PF06250"/>
    </source>
</evidence>
<dbReference type="Pfam" id="PF06250">
    <property type="entry name" value="YhcG_C"/>
    <property type="match status" value="1"/>
</dbReference>
<name>A0ABT4L2G9_9SPHI</name>
<dbReference type="Pfam" id="PF17761">
    <property type="entry name" value="DUF1016_N"/>
    <property type="match status" value="1"/>
</dbReference>
<dbReference type="InterPro" id="IPR011856">
    <property type="entry name" value="tRNA_endonuc-like_dom_sf"/>
</dbReference>